<accession>A0A6M3IDF9</accession>
<dbReference type="EMBL" id="MT141161">
    <property type="protein sequence ID" value="QJA55481.1"/>
    <property type="molecule type" value="Genomic_DNA"/>
</dbReference>
<evidence type="ECO:0000313" key="1">
    <source>
        <dbReference type="EMBL" id="QJA55481.1"/>
    </source>
</evidence>
<dbReference type="AlphaFoldDB" id="A0A6M3IDF9"/>
<sequence length="118" mass="14342">MEHEDRHTLFEYIKKIVSMCDQNVSMCDQNVQDLLNEVERRIDSEVERRIDGEKDNGSFVYCKNCKYLVYNAEYYQCYNKLNSFKASPRFWYGEDILEYRASATWLNRNNECSWFEEK</sequence>
<organism evidence="1">
    <name type="scientific">viral metagenome</name>
    <dbReference type="NCBI Taxonomy" id="1070528"/>
    <lineage>
        <taxon>unclassified sequences</taxon>
        <taxon>metagenomes</taxon>
        <taxon>organismal metagenomes</taxon>
    </lineage>
</organism>
<reference evidence="1" key="1">
    <citation type="submission" date="2020-03" db="EMBL/GenBank/DDBJ databases">
        <title>The deep terrestrial virosphere.</title>
        <authorList>
            <person name="Holmfeldt K."/>
            <person name="Nilsson E."/>
            <person name="Simone D."/>
            <person name="Lopez-Fernandez M."/>
            <person name="Wu X."/>
            <person name="de Brujin I."/>
            <person name="Lundin D."/>
            <person name="Andersson A."/>
            <person name="Bertilsson S."/>
            <person name="Dopson M."/>
        </authorList>
    </citation>
    <scope>NUCLEOTIDE SEQUENCE</scope>
    <source>
        <strain evidence="1">MM415B02042</strain>
    </source>
</reference>
<name>A0A6M3IDF9_9ZZZZ</name>
<protein>
    <submittedName>
        <fullName evidence="1">Uncharacterized protein</fullName>
    </submittedName>
</protein>
<gene>
    <name evidence="1" type="ORF">MM415B02042_0019</name>
</gene>
<proteinExistence type="predicted"/>